<accession>A0ABN0XZK0</accession>
<keyword evidence="1" id="KW-1133">Transmembrane helix</keyword>
<evidence type="ECO:0000259" key="2">
    <source>
        <dbReference type="PROSITE" id="PS50883"/>
    </source>
</evidence>
<keyword evidence="6" id="KW-1185">Reference proteome</keyword>
<dbReference type="Gene3D" id="3.30.450.20">
    <property type="entry name" value="PAS domain"/>
    <property type="match status" value="1"/>
</dbReference>
<gene>
    <name evidence="5" type="ORF">GCM10009093_00500</name>
</gene>
<dbReference type="Pfam" id="PF03707">
    <property type="entry name" value="MHYT"/>
    <property type="match status" value="2"/>
</dbReference>
<feature type="transmembrane region" description="Helical" evidence="1">
    <location>
        <begin position="12"/>
        <end position="34"/>
    </location>
</feature>
<comment type="caution">
    <text evidence="5">The sequence shown here is derived from an EMBL/GenBank/DDBJ whole genome shotgun (WGS) entry which is preliminary data.</text>
</comment>
<feature type="transmembrane region" description="Helical" evidence="1">
    <location>
        <begin position="176"/>
        <end position="200"/>
    </location>
</feature>
<dbReference type="Pfam" id="PF13188">
    <property type="entry name" value="PAS_8"/>
    <property type="match status" value="1"/>
</dbReference>
<reference evidence="5 6" key="1">
    <citation type="journal article" date="2019" name="Int. J. Syst. Evol. Microbiol.">
        <title>The Global Catalogue of Microorganisms (GCM) 10K type strain sequencing project: providing services to taxonomists for standard genome sequencing and annotation.</title>
        <authorList>
            <consortium name="The Broad Institute Genomics Platform"/>
            <consortium name="The Broad Institute Genome Sequencing Center for Infectious Disease"/>
            <person name="Wu L."/>
            <person name="Ma J."/>
        </authorList>
    </citation>
    <scope>NUCLEOTIDE SEQUENCE [LARGE SCALE GENOMIC DNA]</scope>
    <source>
        <strain evidence="5 6">JCM 13476</strain>
    </source>
</reference>
<dbReference type="SMART" id="SM00267">
    <property type="entry name" value="GGDEF"/>
    <property type="match status" value="1"/>
</dbReference>
<dbReference type="InterPro" id="IPR043128">
    <property type="entry name" value="Rev_trsase/Diguanyl_cyclase"/>
</dbReference>
<feature type="transmembrane region" description="Helical" evidence="1">
    <location>
        <begin position="83"/>
        <end position="104"/>
    </location>
</feature>
<dbReference type="Gene3D" id="3.30.70.270">
    <property type="match status" value="1"/>
</dbReference>
<feature type="transmembrane region" description="Helical" evidence="1">
    <location>
        <begin position="212"/>
        <end position="234"/>
    </location>
</feature>
<evidence type="ECO:0000313" key="6">
    <source>
        <dbReference type="Proteomes" id="UP001500791"/>
    </source>
</evidence>
<dbReference type="CDD" id="cd01949">
    <property type="entry name" value="GGDEF"/>
    <property type="match status" value="1"/>
</dbReference>
<sequence>MRVVTCLVEDHSLLLVGLAAAVCVIGSVITMNLFKKMRSSRGVSHVTWLFMGGAAGGASIWCTHFIAMLAWRPEVISTYEPVLTATSLGVAIVGCAIAMMVGAAKYETAPLLGGTIFGISVSAMHYTGMMGLRTHAVLHFDSIYVVVSILLAAVLGMGAYILAANTGLRRRMLWSSIVMVLAIVSLHFTGMAAVVVVPIGGVPNYEGVNDTLMAFGVAGVALLLLGSALASYVLQEQAQGRERRRLKSLLESSVDGMVVEGPNGIMMFNQAFAELSGVAAETLRHSSISRWIEDAQSMSDQTVVQSQMRADDGEMIPVEVAVRTDHGDAGEDLRLFSVRDLRRRLEQERRISFLARNDSLTGLPNRASFLEKLERMAQLHPQAPGFALLAIDLDRFKEVNDLYGHGVGDQLLVHIAGQMKAAIRNGEFVARLGGDEFVAILPLNDASKLREEAVAAAVRLRDAMVVPMMGEHTEMSCGASVGVALWPQDADETSILINNADLAMYRAKGSLSEDICFYEKTMDEAVRQRRRVTQGLRDALENEEFELYYQPQVSVGNNEITGYEALLRWRQKDGSFISPAEFIPVAEDTGLILPIGEWVLRRACEEAKHWDKPLRLAVNLSPVQLGHTDLPRLVHQILIDTGFAPARLELEITETAMITDMARSTFILRQLKALGVSIAMDDFGTGYSSLSTLRAFPFDKIKLDRAFMGELADNTQSRAIIRAVLSLGESLSIPVLAEGVETVDQLNFLREQGCDEVQGYLLGRPNRRALPLSQESVEIAKAS</sequence>
<feature type="transmembrane region" description="Helical" evidence="1">
    <location>
        <begin position="143"/>
        <end position="164"/>
    </location>
</feature>
<dbReference type="Gene3D" id="3.20.20.450">
    <property type="entry name" value="EAL domain"/>
    <property type="match status" value="1"/>
</dbReference>
<evidence type="ECO:0000256" key="1">
    <source>
        <dbReference type="PROSITE-ProRule" id="PRU00244"/>
    </source>
</evidence>
<dbReference type="RefSeq" id="WP_167179038.1">
    <property type="nucleotide sequence ID" value="NZ_BAAAEJ010000001.1"/>
</dbReference>
<dbReference type="Proteomes" id="UP001500791">
    <property type="component" value="Unassembled WGS sequence"/>
</dbReference>
<dbReference type="InterPro" id="IPR005330">
    <property type="entry name" value="MHYT_dom"/>
</dbReference>
<dbReference type="Pfam" id="PF00990">
    <property type="entry name" value="GGDEF"/>
    <property type="match status" value="1"/>
</dbReference>
<dbReference type="NCBIfam" id="TIGR00254">
    <property type="entry name" value="GGDEF"/>
    <property type="match status" value="1"/>
</dbReference>
<dbReference type="InterPro" id="IPR052155">
    <property type="entry name" value="Biofilm_reg_signaling"/>
</dbReference>
<dbReference type="SMART" id="SM00052">
    <property type="entry name" value="EAL"/>
    <property type="match status" value="1"/>
</dbReference>
<dbReference type="InterPro" id="IPR000160">
    <property type="entry name" value="GGDEF_dom"/>
</dbReference>
<dbReference type="InterPro" id="IPR035965">
    <property type="entry name" value="PAS-like_dom_sf"/>
</dbReference>
<keyword evidence="1" id="KW-0472">Membrane</keyword>
<dbReference type="PANTHER" id="PTHR44757">
    <property type="entry name" value="DIGUANYLATE CYCLASE DGCP"/>
    <property type="match status" value="1"/>
</dbReference>
<proteinExistence type="predicted"/>
<keyword evidence="1" id="KW-0812">Transmembrane</keyword>
<evidence type="ECO:0000259" key="4">
    <source>
        <dbReference type="PROSITE" id="PS50924"/>
    </source>
</evidence>
<feature type="transmembrane region" description="Helical" evidence="1">
    <location>
        <begin position="46"/>
        <end position="71"/>
    </location>
</feature>
<dbReference type="CDD" id="cd01948">
    <property type="entry name" value="EAL"/>
    <property type="match status" value="1"/>
</dbReference>
<dbReference type="PROSITE" id="PS50883">
    <property type="entry name" value="EAL"/>
    <property type="match status" value="1"/>
</dbReference>
<dbReference type="SUPFAM" id="SSF55785">
    <property type="entry name" value="PYP-like sensor domain (PAS domain)"/>
    <property type="match status" value="1"/>
</dbReference>
<feature type="domain" description="MHYT" evidence="4">
    <location>
        <begin position="11"/>
        <end position="197"/>
    </location>
</feature>
<feature type="domain" description="GGDEF" evidence="3">
    <location>
        <begin position="384"/>
        <end position="520"/>
    </location>
</feature>
<dbReference type="InterPro" id="IPR029787">
    <property type="entry name" value="Nucleotide_cyclase"/>
</dbReference>
<dbReference type="SUPFAM" id="SSF141868">
    <property type="entry name" value="EAL domain-like"/>
    <property type="match status" value="1"/>
</dbReference>
<protein>
    <submittedName>
        <fullName evidence="5">EAL domain-containing protein</fullName>
    </submittedName>
</protein>
<dbReference type="InterPro" id="IPR000014">
    <property type="entry name" value="PAS"/>
</dbReference>
<feature type="transmembrane region" description="Helical" evidence="1">
    <location>
        <begin position="111"/>
        <end position="131"/>
    </location>
</feature>
<evidence type="ECO:0000313" key="5">
    <source>
        <dbReference type="EMBL" id="GAA0377261.1"/>
    </source>
</evidence>
<dbReference type="SUPFAM" id="SSF55073">
    <property type="entry name" value="Nucleotide cyclase"/>
    <property type="match status" value="1"/>
</dbReference>
<name>A0ABN0XZK0_9CAUL</name>
<dbReference type="NCBIfam" id="TIGR00229">
    <property type="entry name" value="sensory_box"/>
    <property type="match status" value="1"/>
</dbReference>
<evidence type="ECO:0000259" key="3">
    <source>
        <dbReference type="PROSITE" id="PS50887"/>
    </source>
</evidence>
<feature type="domain" description="EAL" evidence="2">
    <location>
        <begin position="529"/>
        <end position="779"/>
    </location>
</feature>
<dbReference type="EMBL" id="BAAAEJ010000001">
    <property type="protein sequence ID" value="GAA0377261.1"/>
    <property type="molecule type" value="Genomic_DNA"/>
</dbReference>
<dbReference type="PANTHER" id="PTHR44757:SF2">
    <property type="entry name" value="BIOFILM ARCHITECTURE MAINTENANCE PROTEIN MBAA"/>
    <property type="match status" value="1"/>
</dbReference>
<organism evidence="5 6">
    <name type="scientific">Brevundimonas terrae</name>
    <dbReference type="NCBI Taxonomy" id="363631"/>
    <lineage>
        <taxon>Bacteria</taxon>
        <taxon>Pseudomonadati</taxon>
        <taxon>Pseudomonadota</taxon>
        <taxon>Alphaproteobacteria</taxon>
        <taxon>Caulobacterales</taxon>
        <taxon>Caulobacteraceae</taxon>
        <taxon>Brevundimonas</taxon>
    </lineage>
</organism>
<dbReference type="InterPro" id="IPR035919">
    <property type="entry name" value="EAL_sf"/>
</dbReference>
<dbReference type="Pfam" id="PF00563">
    <property type="entry name" value="EAL"/>
    <property type="match status" value="1"/>
</dbReference>
<dbReference type="PROSITE" id="PS50924">
    <property type="entry name" value="MHYT"/>
    <property type="match status" value="1"/>
</dbReference>
<dbReference type="PROSITE" id="PS50887">
    <property type="entry name" value="GGDEF"/>
    <property type="match status" value="1"/>
</dbReference>
<dbReference type="InterPro" id="IPR001633">
    <property type="entry name" value="EAL_dom"/>
</dbReference>